<organism evidence="2 3">
    <name type="scientific">Clostridium tetanomorphum</name>
    <dbReference type="NCBI Taxonomy" id="1553"/>
    <lineage>
        <taxon>Bacteria</taxon>
        <taxon>Bacillati</taxon>
        <taxon>Bacillota</taxon>
        <taxon>Clostridia</taxon>
        <taxon>Eubacteriales</taxon>
        <taxon>Clostridiaceae</taxon>
        <taxon>Clostridium</taxon>
    </lineage>
</organism>
<feature type="transmembrane region" description="Helical" evidence="1">
    <location>
        <begin position="57"/>
        <end position="77"/>
    </location>
</feature>
<keyword evidence="1" id="KW-0812">Transmembrane</keyword>
<dbReference type="RefSeq" id="WP_035147119.1">
    <property type="nucleotide sequence ID" value="NZ_JAAZWO010000047.1"/>
</dbReference>
<name>A0A923J3C6_CLOTT</name>
<evidence type="ECO:0000313" key="2">
    <source>
        <dbReference type="EMBL" id="MBC2400073.1"/>
    </source>
</evidence>
<keyword evidence="1" id="KW-0472">Membrane</keyword>
<sequence length="82" mass="9503">MQNVFKFILPIDTLFGVILVGIAFWRFKKLQKDHKKTSNDDYLSESEKIVVNKNIKILIIGLSMLCISALIDFILFITRKLT</sequence>
<gene>
    <name evidence="2" type="ORF">HGG79_20285</name>
</gene>
<dbReference type="Proteomes" id="UP000563151">
    <property type="component" value="Unassembled WGS sequence"/>
</dbReference>
<feature type="transmembrane region" description="Helical" evidence="1">
    <location>
        <begin position="6"/>
        <end position="27"/>
    </location>
</feature>
<accession>A0A923J3C6</accession>
<evidence type="ECO:0000313" key="3">
    <source>
        <dbReference type="Proteomes" id="UP000563151"/>
    </source>
</evidence>
<protein>
    <submittedName>
        <fullName evidence="2">Uncharacterized protein</fullName>
    </submittedName>
</protein>
<reference evidence="2 3" key="1">
    <citation type="submission" date="2020-04" db="EMBL/GenBank/DDBJ databases">
        <title>Genomic insights into acetone-butanol-ethanol (ABE) fermentation by sequencing solventogenic clostridia strains.</title>
        <authorList>
            <person name="Brown S."/>
        </authorList>
    </citation>
    <scope>NUCLEOTIDE SEQUENCE [LARGE SCALE GENOMIC DNA]</scope>
    <source>
        <strain evidence="2 3">DJ011</strain>
    </source>
</reference>
<dbReference type="EMBL" id="JAAZWO010000047">
    <property type="protein sequence ID" value="MBC2400073.1"/>
    <property type="molecule type" value="Genomic_DNA"/>
</dbReference>
<comment type="caution">
    <text evidence="2">The sequence shown here is derived from an EMBL/GenBank/DDBJ whole genome shotgun (WGS) entry which is preliminary data.</text>
</comment>
<keyword evidence="3" id="KW-1185">Reference proteome</keyword>
<dbReference type="AlphaFoldDB" id="A0A923J3C6"/>
<keyword evidence="1" id="KW-1133">Transmembrane helix</keyword>
<proteinExistence type="predicted"/>
<evidence type="ECO:0000256" key="1">
    <source>
        <dbReference type="SAM" id="Phobius"/>
    </source>
</evidence>